<protein>
    <submittedName>
        <fullName evidence="2">Uncharacterized protein</fullName>
    </submittedName>
</protein>
<dbReference type="Proteomes" id="UP001237642">
    <property type="component" value="Unassembled WGS sequence"/>
</dbReference>
<evidence type="ECO:0000256" key="1">
    <source>
        <dbReference type="SAM" id="Phobius"/>
    </source>
</evidence>
<evidence type="ECO:0000313" key="3">
    <source>
        <dbReference type="Proteomes" id="UP001237642"/>
    </source>
</evidence>
<feature type="transmembrane region" description="Helical" evidence="1">
    <location>
        <begin position="93"/>
        <end position="109"/>
    </location>
</feature>
<dbReference type="EMBL" id="JAUIZM010000005">
    <property type="protein sequence ID" value="KAK1382066.1"/>
    <property type="molecule type" value="Genomic_DNA"/>
</dbReference>
<reference evidence="2" key="2">
    <citation type="submission" date="2023-05" db="EMBL/GenBank/DDBJ databases">
        <authorList>
            <person name="Schelkunov M.I."/>
        </authorList>
    </citation>
    <scope>NUCLEOTIDE SEQUENCE</scope>
    <source>
        <strain evidence="2">Hsosn_3</strain>
        <tissue evidence="2">Leaf</tissue>
    </source>
</reference>
<evidence type="ECO:0000313" key="2">
    <source>
        <dbReference type="EMBL" id="KAK1382066.1"/>
    </source>
</evidence>
<keyword evidence="1" id="KW-0812">Transmembrane</keyword>
<proteinExistence type="predicted"/>
<accession>A0AAD8MQV9</accession>
<keyword evidence="1" id="KW-1133">Transmembrane helix</keyword>
<name>A0AAD8MQV9_9APIA</name>
<sequence>MMAASAAGTHNIVPALSGVGDGAGAETPSSAAVAPKLDKVTSTTTKMRDMEGSKITNAFTIAVMVLLVFASIGEAQVGAPAPAPGPVAGATSLYVPTAFAAVAAIFVWLF</sequence>
<reference evidence="2" key="1">
    <citation type="submission" date="2023-02" db="EMBL/GenBank/DDBJ databases">
        <title>Genome of toxic invasive species Heracleum sosnowskyi carries increased number of genes despite the absence of recent whole-genome duplications.</title>
        <authorList>
            <person name="Schelkunov M."/>
            <person name="Shtratnikova V."/>
            <person name="Makarenko M."/>
            <person name="Klepikova A."/>
            <person name="Omelchenko D."/>
            <person name="Novikova G."/>
            <person name="Obukhova E."/>
            <person name="Bogdanov V."/>
            <person name="Penin A."/>
            <person name="Logacheva M."/>
        </authorList>
    </citation>
    <scope>NUCLEOTIDE SEQUENCE</scope>
    <source>
        <strain evidence="2">Hsosn_3</strain>
        <tissue evidence="2">Leaf</tissue>
    </source>
</reference>
<keyword evidence="3" id="KW-1185">Reference proteome</keyword>
<comment type="caution">
    <text evidence="2">The sequence shown here is derived from an EMBL/GenBank/DDBJ whole genome shotgun (WGS) entry which is preliminary data.</text>
</comment>
<feature type="transmembrane region" description="Helical" evidence="1">
    <location>
        <begin position="55"/>
        <end position="73"/>
    </location>
</feature>
<gene>
    <name evidence="2" type="ORF">POM88_019801</name>
</gene>
<organism evidence="2 3">
    <name type="scientific">Heracleum sosnowskyi</name>
    <dbReference type="NCBI Taxonomy" id="360622"/>
    <lineage>
        <taxon>Eukaryota</taxon>
        <taxon>Viridiplantae</taxon>
        <taxon>Streptophyta</taxon>
        <taxon>Embryophyta</taxon>
        <taxon>Tracheophyta</taxon>
        <taxon>Spermatophyta</taxon>
        <taxon>Magnoliopsida</taxon>
        <taxon>eudicotyledons</taxon>
        <taxon>Gunneridae</taxon>
        <taxon>Pentapetalae</taxon>
        <taxon>asterids</taxon>
        <taxon>campanulids</taxon>
        <taxon>Apiales</taxon>
        <taxon>Apiaceae</taxon>
        <taxon>Apioideae</taxon>
        <taxon>apioid superclade</taxon>
        <taxon>Tordylieae</taxon>
        <taxon>Tordyliinae</taxon>
        <taxon>Heracleum</taxon>
    </lineage>
</organism>
<dbReference type="AlphaFoldDB" id="A0AAD8MQV9"/>
<keyword evidence="1" id="KW-0472">Membrane</keyword>